<dbReference type="EMBL" id="LR881470">
    <property type="protein sequence ID" value="CAD5333006.1"/>
    <property type="molecule type" value="Genomic_DNA"/>
</dbReference>
<dbReference type="GO" id="GO:0003677">
    <property type="term" value="F:DNA binding"/>
    <property type="evidence" value="ECO:0007669"/>
    <property type="project" value="InterPro"/>
</dbReference>
<proteinExistence type="predicted"/>
<protein>
    <submittedName>
        <fullName evidence="3">(thale cress) hypothetical protein</fullName>
    </submittedName>
</protein>
<evidence type="ECO:0000259" key="1">
    <source>
        <dbReference type="Pfam" id="PF05699"/>
    </source>
</evidence>
<dbReference type="InterPro" id="IPR008906">
    <property type="entry name" value="HATC_C_dom"/>
</dbReference>
<dbReference type="Pfam" id="PF05699">
    <property type="entry name" value="Dimer_Tnp_hAT"/>
    <property type="match status" value="1"/>
</dbReference>
<dbReference type="PANTHER" id="PTHR23272:SF166">
    <property type="entry name" value="ZINC FINGER BED DOMAIN-CONTAINING PROTEIN RICESLEEPER 2-LIKE ISOFORM X1"/>
    <property type="match status" value="1"/>
</dbReference>
<dbReference type="AlphaFoldDB" id="A0A7G2FHF3"/>
<dbReference type="InterPro" id="IPR025525">
    <property type="entry name" value="hAT-like_transposase_RNase-H"/>
</dbReference>
<dbReference type="InterPro" id="IPR012337">
    <property type="entry name" value="RNaseH-like_sf"/>
</dbReference>
<organism evidence="3 4">
    <name type="scientific">Arabidopsis thaliana</name>
    <name type="common">Mouse-ear cress</name>
    <dbReference type="NCBI Taxonomy" id="3702"/>
    <lineage>
        <taxon>Eukaryota</taxon>
        <taxon>Viridiplantae</taxon>
        <taxon>Streptophyta</taxon>
        <taxon>Embryophyta</taxon>
        <taxon>Tracheophyta</taxon>
        <taxon>Spermatophyta</taxon>
        <taxon>Magnoliopsida</taxon>
        <taxon>eudicotyledons</taxon>
        <taxon>Gunneridae</taxon>
        <taxon>Pentapetalae</taxon>
        <taxon>rosids</taxon>
        <taxon>malvids</taxon>
        <taxon>Brassicales</taxon>
        <taxon>Brassicaceae</taxon>
        <taxon>Camelineae</taxon>
        <taxon>Arabidopsis</taxon>
    </lineage>
</organism>
<dbReference type="GO" id="GO:0046983">
    <property type="term" value="F:protein dimerization activity"/>
    <property type="evidence" value="ECO:0007669"/>
    <property type="project" value="InterPro"/>
</dbReference>
<name>A0A7G2FHF3_ARATH</name>
<evidence type="ECO:0000313" key="3">
    <source>
        <dbReference type="EMBL" id="CAD5333006.1"/>
    </source>
</evidence>
<reference evidence="3 4" key="1">
    <citation type="submission" date="2020-09" db="EMBL/GenBank/DDBJ databases">
        <authorList>
            <person name="Ashkenazy H."/>
        </authorList>
    </citation>
    <scope>NUCLEOTIDE SEQUENCE [LARGE SCALE GENOMIC DNA]</scope>
    <source>
        <strain evidence="4">cv. Cdm-0</strain>
    </source>
</reference>
<feature type="domain" description="HAT C-terminal dimerisation" evidence="1">
    <location>
        <begin position="161"/>
        <end position="209"/>
    </location>
</feature>
<gene>
    <name evidence="3" type="ORF">AT9943_LOCUS20385</name>
</gene>
<dbReference type="Proteomes" id="UP000516314">
    <property type="component" value="Chromosome 5"/>
</dbReference>
<sequence>MKAFDRNYKSLPSDEEWDRGEKICDLLKPFSVITTYISGSKYPTSNVYFNQLWRIELLLKKYIACDDEDIKQMAMEMQIKFDKYWEDYSLILAIGAVLDQRLNLDPTTSVLKIGKLGTALEITTNPHDLLSESPLEDDFDNDLFELERSIESGVNDTKTHLDIYLAEPRLEWKTFSNLDVLKYWKDNQHRLGDLASMALDILSILITMVLLKIMTTPAMRVQEQENEDSWKHYHFV</sequence>
<dbReference type="PANTHER" id="PTHR23272">
    <property type="entry name" value="BED FINGER-RELATED"/>
    <property type="match status" value="1"/>
</dbReference>
<feature type="domain" description="hAT-like transposase RNase-H fold" evidence="2">
    <location>
        <begin position="38"/>
        <end position="105"/>
    </location>
</feature>
<evidence type="ECO:0000259" key="2">
    <source>
        <dbReference type="Pfam" id="PF14372"/>
    </source>
</evidence>
<dbReference type="Pfam" id="PF14372">
    <property type="entry name" value="hAT-like_RNase-H"/>
    <property type="match status" value="1"/>
</dbReference>
<dbReference type="SUPFAM" id="SSF53098">
    <property type="entry name" value="Ribonuclease H-like"/>
    <property type="match status" value="1"/>
</dbReference>
<evidence type="ECO:0000313" key="4">
    <source>
        <dbReference type="Proteomes" id="UP000516314"/>
    </source>
</evidence>
<accession>A0A7G2FHF3</accession>